<organism evidence="1 2">
    <name type="scientific">Hypoxylon rubiginosum</name>
    <dbReference type="NCBI Taxonomy" id="110542"/>
    <lineage>
        <taxon>Eukaryota</taxon>
        <taxon>Fungi</taxon>
        <taxon>Dikarya</taxon>
        <taxon>Ascomycota</taxon>
        <taxon>Pezizomycotina</taxon>
        <taxon>Sordariomycetes</taxon>
        <taxon>Xylariomycetidae</taxon>
        <taxon>Xylariales</taxon>
        <taxon>Hypoxylaceae</taxon>
        <taxon>Hypoxylon</taxon>
    </lineage>
</organism>
<dbReference type="EMBL" id="MU394314">
    <property type="protein sequence ID" value="KAI6086601.1"/>
    <property type="molecule type" value="Genomic_DNA"/>
</dbReference>
<protein>
    <submittedName>
        <fullName evidence="1">Uncharacterized protein</fullName>
    </submittedName>
</protein>
<gene>
    <name evidence="1" type="ORF">F4821DRAFT_278467</name>
</gene>
<comment type="caution">
    <text evidence="1">The sequence shown here is derived from an EMBL/GenBank/DDBJ whole genome shotgun (WGS) entry which is preliminary data.</text>
</comment>
<name>A0ACC0D271_9PEZI</name>
<accession>A0ACC0D271</accession>
<keyword evidence="2" id="KW-1185">Reference proteome</keyword>
<evidence type="ECO:0000313" key="1">
    <source>
        <dbReference type="EMBL" id="KAI6086601.1"/>
    </source>
</evidence>
<evidence type="ECO:0000313" key="2">
    <source>
        <dbReference type="Proteomes" id="UP001497680"/>
    </source>
</evidence>
<sequence>MWKMLWRKTKWMLLAVIMPEFLVGKALGDCVAAYRSSRCSVMQSHARRSGAPWTMTHAFFSNMGGYILHQGDAKTTTAGDVPVKYHYRCGCIVATSPKLLENIPEDSPCRRCRHSAHVSSAKQDSPDPFEPPSELSPESPLRPPGENRSYCCCLKANQANLPSNLNWKSPQFLDAFHLDQHWWEEEVPDTSWYTDEHRRFEPPFAINSAQLCVLMSRGLITQLPKITEEEIKDKSKEDILVKLFALGQIVWLIIDLIARKASGLSSTLLEIAALSFSTCAIFTYLLLLGKPKDVREPTKTFLSGQLDDDDKNQLLWLNTTSFFRNAFLPKRIAIPKETIGNDMCNPEARLGYLKVEIHWHVTAEDIGFFLGAVTFGAVHCLAWNFAFPTRAEQILWRTTSVYTVVVFPAHYFFMLFHSWLALENWLWHAVRRVTADATYLFYTASRLFIIVEVIRSLAYLPPDAFMATWSDSIAHIG</sequence>
<proteinExistence type="predicted"/>
<reference evidence="1 2" key="1">
    <citation type="journal article" date="2022" name="New Phytol.">
        <title>Ecological generalism drives hyperdiversity of secondary metabolite gene clusters in xylarialean endophytes.</title>
        <authorList>
            <person name="Franco M.E.E."/>
            <person name="Wisecaver J.H."/>
            <person name="Arnold A.E."/>
            <person name="Ju Y.M."/>
            <person name="Slot J.C."/>
            <person name="Ahrendt S."/>
            <person name="Moore L.P."/>
            <person name="Eastman K.E."/>
            <person name="Scott K."/>
            <person name="Konkel Z."/>
            <person name="Mondo S.J."/>
            <person name="Kuo A."/>
            <person name="Hayes R.D."/>
            <person name="Haridas S."/>
            <person name="Andreopoulos B."/>
            <person name="Riley R."/>
            <person name="LaButti K."/>
            <person name="Pangilinan J."/>
            <person name="Lipzen A."/>
            <person name="Amirebrahimi M."/>
            <person name="Yan J."/>
            <person name="Adam C."/>
            <person name="Keymanesh K."/>
            <person name="Ng V."/>
            <person name="Louie K."/>
            <person name="Northen T."/>
            <person name="Drula E."/>
            <person name="Henrissat B."/>
            <person name="Hsieh H.M."/>
            <person name="Youens-Clark K."/>
            <person name="Lutzoni F."/>
            <person name="Miadlikowska J."/>
            <person name="Eastwood D.C."/>
            <person name="Hamelin R.C."/>
            <person name="Grigoriev I.V."/>
            <person name="U'Ren J.M."/>
        </authorList>
    </citation>
    <scope>NUCLEOTIDE SEQUENCE [LARGE SCALE GENOMIC DNA]</scope>
    <source>
        <strain evidence="1 2">ER1909</strain>
    </source>
</reference>
<dbReference type="Proteomes" id="UP001497680">
    <property type="component" value="Unassembled WGS sequence"/>
</dbReference>